<accession>Q1GU84</accession>
<organism evidence="1 2">
    <name type="scientific">Sphingopyxis alaskensis (strain DSM 13593 / LMG 18877 / RB2256)</name>
    <name type="common">Sphingomonas alaskensis</name>
    <dbReference type="NCBI Taxonomy" id="317655"/>
    <lineage>
        <taxon>Bacteria</taxon>
        <taxon>Pseudomonadati</taxon>
        <taxon>Pseudomonadota</taxon>
        <taxon>Alphaproteobacteria</taxon>
        <taxon>Sphingomonadales</taxon>
        <taxon>Sphingomonadaceae</taxon>
        <taxon>Sphingopyxis</taxon>
    </lineage>
</organism>
<proteinExistence type="predicted"/>
<dbReference type="RefSeq" id="WP_011541374.1">
    <property type="nucleotide sequence ID" value="NC_008048.1"/>
</dbReference>
<dbReference type="AlphaFoldDB" id="Q1GU84"/>
<dbReference type="InterPro" id="IPR021730">
    <property type="entry name" value="YdbH"/>
</dbReference>
<dbReference type="EMBL" id="CP000356">
    <property type="protein sequence ID" value="ABF52788.1"/>
    <property type="molecule type" value="Genomic_DNA"/>
</dbReference>
<gene>
    <name evidence="1" type="ordered locus">Sala_1071</name>
</gene>
<protein>
    <submittedName>
        <fullName evidence="1">Uncharacterized protein</fullName>
    </submittedName>
</protein>
<evidence type="ECO:0000313" key="2">
    <source>
        <dbReference type="Proteomes" id="UP000006578"/>
    </source>
</evidence>
<dbReference type="HOGENOM" id="CLU_1863879_0_0_5"/>
<dbReference type="eggNOG" id="COG2911">
    <property type="taxonomic scope" value="Bacteria"/>
</dbReference>
<reference evidence="1 2" key="1">
    <citation type="journal article" date="2009" name="Proc. Natl. Acad. Sci. U.S.A.">
        <title>The genomic basis of trophic strategy in marine bacteria.</title>
        <authorList>
            <person name="Lauro F.M."/>
            <person name="McDougald D."/>
            <person name="Thomas T."/>
            <person name="Williams T.J."/>
            <person name="Egan S."/>
            <person name="Rice S."/>
            <person name="DeMaere M.Z."/>
            <person name="Ting L."/>
            <person name="Ertan H."/>
            <person name="Johnson J."/>
            <person name="Ferriera S."/>
            <person name="Lapidus A."/>
            <person name="Anderson I."/>
            <person name="Kyrpides N."/>
            <person name="Munk A.C."/>
            <person name="Detter C."/>
            <person name="Han C.S."/>
            <person name="Brown M.V."/>
            <person name="Robb F.T."/>
            <person name="Kjelleberg S."/>
            <person name="Cavicchioli R."/>
        </authorList>
    </citation>
    <scope>NUCLEOTIDE SEQUENCE [LARGE SCALE GENOMIC DNA]</scope>
    <source>
        <strain evidence="2">DSM 13593 / LMG 18877 / RB2256</strain>
    </source>
</reference>
<dbReference type="KEGG" id="sal:Sala_1071"/>
<dbReference type="Pfam" id="PF11739">
    <property type="entry name" value="YdbH-like"/>
    <property type="match status" value="1"/>
</dbReference>
<evidence type="ECO:0000313" key="1">
    <source>
        <dbReference type="EMBL" id="ABF52788.1"/>
    </source>
</evidence>
<keyword evidence="2" id="KW-1185">Reference proteome</keyword>
<dbReference type="OrthoDB" id="7597031at2"/>
<sequence length="137" mass="14851">MTAGAVAALAAATWLAREPIADEFIRSQLESRAVPAQYRIDAIGFRSERLSNIVIGDPARPDLTAATVEVLLGYGLAGPYVSEIRAEGVRLHGRFVDGRLSFGVLDRFRDPESTDPFALPDMAVILRDARARRDAVG</sequence>
<dbReference type="STRING" id="317655.Sala_1071"/>
<name>Q1GU84_SPHAL</name>
<dbReference type="Proteomes" id="UP000006578">
    <property type="component" value="Chromosome"/>
</dbReference>